<dbReference type="EMBL" id="JAIWYP010000001">
    <property type="protein sequence ID" value="KAH3880574.1"/>
    <property type="molecule type" value="Genomic_DNA"/>
</dbReference>
<gene>
    <name evidence="1" type="ORF">DPMN_004491</name>
</gene>
<comment type="caution">
    <text evidence="1">The sequence shown here is derived from an EMBL/GenBank/DDBJ whole genome shotgun (WGS) entry which is preliminary data.</text>
</comment>
<reference evidence="1" key="2">
    <citation type="submission" date="2020-11" db="EMBL/GenBank/DDBJ databases">
        <authorList>
            <person name="McCartney M.A."/>
            <person name="Auch B."/>
            <person name="Kono T."/>
            <person name="Mallez S."/>
            <person name="Becker A."/>
            <person name="Gohl D.M."/>
            <person name="Silverstein K.A.T."/>
            <person name="Koren S."/>
            <person name="Bechman K.B."/>
            <person name="Herman A."/>
            <person name="Abrahante J.E."/>
            <person name="Garbe J."/>
        </authorList>
    </citation>
    <scope>NUCLEOTIDE SEQUENCE</scope>
    <source>
        <strain evidence="1">Duluth1</strain>
        <tissue evidence="1">Whole animal</tissue>
    </source>
</reference>
<sequence>MRSFSNFDKECLRNVNARVFTNQMWTDRQRTKTNPKTSPEQSAIFQLVQEINKTNAKNVTSLENCPIPLAAMFIDPSGPFANSSEIYIKQIYSPSFIMIGHKKVTSTLHEDWALNVTSTVFKLDQDFIGTNLLTKFHEDRTINVASRVFTNKCGRTDERRTKTSHKSSPEQSVKSIFGNVNAKCDGKTNRRTDRQTDGRTLLLKTATSPWQPCFSTDQTIFKLNSRI</sequence>
<name>A0A9D4RTL3_DREPO</name>
<evidence type="ECO:0000313" key="2">
    <source>
        <dbReference type="Proteomes" id="UP000828390"/>
    </source>
</evidence>
<keyword evidence="2" id="KW-1185">Reference proteome</keyword>
<protein>
    <submittedName>
        <fullName evidence="1">Uncharacterized protein</fullName>
    </submittedName>
</protein>
<dbReference type="Proteomes" id="UP000828390">
    <property type="component" value="Unassembled WGS sequence"/>
</dbReference>
<evidence type="ECO:0000313" key="1">
    <source>
        <dbReference type="EMBL" id="KAH3880574.1"/>
    </source>
</evidence>
<reference evidence="1" key="1">
    <citation type="journal article" date="2019" name="bioRxiv">
        <title>The Genome of the Zebra Mussel, Dreissena polymorpha: A Resource for Invasive Species Research.</title>
        <authorList>
            <person name="McCartney M.A."/>
            <person name="Auch B."/>
            <person name="Kono T."/>
            <person name="Mallez S."/>
            <person name="Zhang Y."/>
            <person name="Obille A."/>
            <person name="Becker A."/>
            <person name="Abrahante J.E."/>
            <person name="Garbe J."/>
            <person name="Badalamenti J.P."/>
            <person name="Herman A."/>
            <person name="Mangelson H."/>
            <person name="Liachko I."/>
            <person name="Sullivan S."/>
            <person name="Sone E.D."/>
            <person name="Koren S."/>
            <person name="Silverstein K.A.T."/>
            <person name="Beckman K.B."/>
            <person name="Gohl D.M."/>
        </authorList>
    </citation>
    <scope>NUCLEOTIDE SEQUENCE</scope>
    <source>
        <strain evidence="1">Duluth1</strain>
        <tissue evidence="1">Whole animal</tissue>
    </source>
</reference>
<proteinExistence type="predicted"/>
<dbReference type="AlphaFoldDB" id="A0A9D4RTL3"/>
<organism evidence="1 2">
    <name type="scientific">Dreissena polymorpha</name>
    <name type="common">Zebra mussel</name>
    <name type="synonym">Mytilus polymorpha</name>
    <dbReference type="NCBI Taxonomy" id="45954"/>
    <lineage>
        <taxon>Eukaryota</taxon>
        <taxon>Metazoa</taxon>
        <taxon>Spiralia</taxon>
        <taxon>Lophotrochozoa</taxon>
        <taxon>Mollusca</taxon>
        <taxon>Bivalvia</taxon>
        <taxon>Autobranchia</taxon>
        <taxon>Heteroconchia</taxon>
        <taxon>Euheterodonta</taxon>
        <taxon>Imparidentia</taxon>
        <taxon>Neoheterodontei</taxon>
        <taxon>Myida</taxon>
        <taxon>Dreissenoidea</taxon>
        <taxon>Dreissenidae</taxon>
        <taxon>Dreissena</taxon>
    </lineage>
</organism>
<accession>A0A9D4RTL3</accession>